<evidence type="ECO:0000256" key="5">
    <source>
        <dbReference type="ARBA" id="ARBA00023180"/>
    </source>
</evidence>
<comment type="caution">
    <text evidence="7">The sequence shown here is derived from an EMBL/GenBank/DDBJ whole genome shotgun (WGS) entry which is preliminary data.</text>
</comment>
<keyword evidence="3 6" id="KW-0732">Signal</keyword>
<feature type="signal peptide" evidence="6">
    <location>
        <begin position="1"/>
        <end position="21"/>
    </location>
</feature>
<comment type="similarity">
    <text evidence="1">Belongs to the peptidase S28 family.</text>
</comment>
<sequence length="538" mass="59787">MARRLGALFVSLLLLLQPISALGPPQLAQKRWFHTQNQEAHRLRRREDVDPALLYPAYNLSVPIDHFHNDTLYEPHSNGTFNLRYWFDAINYKPGGPVVVLASGETSGVGRLPFLQKGIVSQLTQATNGLGVILEHRYYGTSIPNEDLEDPYSTENLRFLTTDQALADTAYWMKNVKFEGIDADLTAPGTPYILYGGSYAGGFVAFMRKLYPDITWGAISSSGVTEAIWDYWEYYSPHAEYGPPACISNTQDFTAIVDNILIDESNSAYVQPLKEAFGIGNLTHNDDFAYVISWGIGGWQGRNWDPEINDPSFDYYCNNITSSELLYPELKSSASNVSTLISAGGGDTALTTQFLNYIGYVNATVTGGCEYTDDQCFSFYNASLHTDSGQARSWPYQYCTQWGYLQTGSGVPAGQKPLISRLIDLPYTSLPCSLGFNITTPPNITAINKYGGLEIRYPRLAFVDGEVDPWRPVGPHGKNATDRISTASEPFVLIEDAVHHWDENGVFANETTAERPPLAVRDAQALERMFVEAWLLGM</sequence>
<dbReference type="FunFam" id="3.40.50.1820:FF:000251">
    <property type="entry name" value="Extracelular serine carboxypeptidase, putative"/>
    <property type="match status" value="1"/>
</dbReference>
<feature type="chain" id="PRO_5040211391" evidence="6">
    <location>
        <begin position="22"/>
        <end position="538"/>
    </location>
</feature>
<protein>
    <submittedName>
        <fullName evidence="7">Uncharacterized protein</fullName>
    </submittedName>
</protein>
<dbReference type="EMBL" id="MU006092">
    <property type="protein sequence ID" value="KAF2840871.1"/>
    <property type="molecule type" value="Genomic_DNA"/>
</dbReference>
<keyword evidence="8" id="KW-1185">Reference proteome</keyword>
<dbReference type="SUPFAM" id="SSF53474">
    <property type="entry name" value="alpha/beta-Hydrolases"/>
    <property type="match status" value="1"/>
</dbReference>
<dbReference type="Pfam" id="PF05577">
    <property type="entry name" value="Peptidase_S28"/>
    <property type="match status" value="1"/>
</dbReference>
<evidence type="ECO:0000256" key="3">
    <source>
        <dbReference type="ARBA" id="ARBA00022729"/>
    </source>
</evidence>
<dbReference type="InterPro" id="IPR008758">
    <property type="entry name" value="Peptidase_S28"/>
</dbReference>
<keyword evidence="2" id="KW-0645">Protease</keyword>
<evidence type="ECO:0000313" key="7">
    <source>
        <dbReference type="EMBL" id="KAF2840871.1"/>
    </source>
</evidence>
<dbReference type="InterPro" id="IPR029058">
    <property type="entry name" value="AB_hydrolase_fold"/>
</dbReference>
<evidence type="ECO:0000256" key="1">
    <source>
        <dbReference type="ARBA" id="ARBA00011079"/>
    </source>
</evidence>
<evidence type="ECO:0000256" key="2">
    <source>
        <dbReference type="ARBA" id="ARBA00022670"/>
    </source>
</evidence>
<dbReference type="PANTHER" id="PTHR11010:SF117">
    <property type="entry name" value="SERINE PROTEASE 16"/>
    <property type="match status" value="1"/>
</dbReference>
<organism evidence="7 8">
    <name type="scientific">Patellaria atrata CBS 101060</name>
    <dbReference type="NCBI Taxonomy" id="1346257"/>
    <lineage>
        <taxon>Eukaryota</taxon>
        <taxon>Fungi</taxon>
        <taxon>Dikarya</taxon>
        <taxon>Ascomycota</taxon>
        <taxon>Pezizomycotina</taxon>
        <taxon>Dothideomycetes</taxon>
        <taxon>Dothideomycetes incertae sedis</taxon>
        <taxon>Patellariales</taxon>
        <taxon>Patellariaceae</taxon>
        <taxon>Patellaria</taxon>
    </lineage>
</organism>
<reference evidence="7" key="1">
    <citation type="journal article" date="2020" name="Stud. Mycol.">
        <title>101 Dothideomycetes genomes: a test case for predicting lifestyles and emergence of pathogens.</title>
        <authorList>
            <person name="Haridas S."/>
            <person name="Albert R."/>
            <person name="Binder M."/>
            <person name="Bloem J."/>
            <person name="Labutti K."/>
            <person name="Salamov A."/>
            <person name="Andreopoulos B."/>
            <person name="Baker S."/>
            <person name="Barry K."/>
            <person name="Bills G."/>
            <person name="Bluhm B."/>
            <person name="Cannon C."/>
            <person name="Castanera R."/>
            <person name="Culley D."/>
            <person name="Daum C."/>
            <person name="Ezra D."/>
            <person name="Gonzalez J."/>
            <person name="Henrissat B."/>
            <person name="Kuo A."/>
            <person name="Liang C."/>
            <person name="Lipzen A."/>
            <person name="Lutzoni F."/>
            <person name="Magnuson J."/>
            <person name="Mondo S."/>
            <person name="Nolan M."/>
            <person name="Ohm R."/>
            <person name="Pangilinan J."/>
            <person name="Park H.-J."/>
            <person name="Ramirez L."/>
            <person name="Alfaro M."/>
            <person name="Sun H."/>
            <person name="Tritt A."/>
            <person name="Yoshinaga Y."/>
            <person name="Zwiers L.-H."/>
            <person name="Turgeon B."/>
            <person name="Goodwin S."/>
            <person name="Spatafora J."/>
            <person name="Crous P."/>
            <person name="Grigoriev I."/>
        </authorList>
    </citation>
    <scope>NUCLEOTIDE SEQUENCE</scope>
    <source>
        <strain evidence="7">CBS 101060</strain>
    </source>
</reference>
<dbReference type="AlphaFoldDB" id="A0A9P4SDQ9"/>
<accession>A0A9P4SDQ9</accession>
<name>A0A9P4SDQ9_9PEZI</name>
<keyword evidence="4" id="KW-0378">Hydrolase</keyword>
<evidence type="ECO:0000256" key="6">
    <source>
        <dbReference type="SAM" id="SignalP"/>
    </source>
</evidence>
<gene>
    <name evidence="7" type="ORF">M501DRAFT_1010061</name>
</gene>
<dbReference type="GO" id="GO:0070008">
    <property type="term" value="F:serine-type exopeptidase activity"/>
    <property type="evidence" value="ECO:0007669"/>
    <property type="project" value="InterPro"/>
</dbReference>
<dbReference type="Gene3D" id="3.40.50.1820">
    <property type="entry name" value="alpha/beta hydrolase"/>
    <property type="match status" value="2"/>
</dbReference>
<dbReference type="OrthoDB" id="1735038at2759"/>
<evidence type="ECO:0000256" key="4">
    <source>
        <dbReference type="ARBA" id="ARBA00022801"/>
    </source>
</evidence>
<keyword evidence="5" id="KW-0325">Glycoprotein</keyword>
<dbReference type="GO" id="GO:0008239">
    <property type="term" value="F:dipeptidyl-peptidase activity"/>
    <property type="evidence" value="ECO:0007669"/>
    <property type="project" value="TreeGrafter"/>
</dbReference>
<evidence type="ECO:0000313" key="8">
    <source>
        <dbReference type="Proteomes" id="UP000799429"/>
    </source>
</evidence>
<proteinExistence type="inferred from homology"/>
<dbReference type="GO" id="GO:0006508">
    <property type="term" value="P:proteolysis"/>
    <property type="evidence" value="ECO:0007669"/>
    <property type="project" value="UniProtKB-KW"/>
</dbReference>
<dbReference type="Proteomes" id="UP000799429">
    <property type="component" value="Unassembled WGS sequence"/>
</dbReference>
<dbReference type="PANTHER" id="PTHR11010">
    <property type="entry name" value="PROTEASE S28 PRO-X CARBOXYPEPTIDASE-RELATED"/>
    <property type="match status" value="1"/>
</dbReference>